<dbReference type="PANTHER" id="PTHR13832">
    <property type="entry name" value="PROTEIN PHOSPHATASE 2C"/>
    <property type="match status" value="1"/>
</dbReference>
<dbReference type="RefSeq" id="WP_080021501.1">
    <property type="nucleotide sequence ID" value="NZ_LTAY01000006.1"/>
</dbReference>
<dbReference type="PANTHER" id="PTHR13832:SF860">
    <property type="entry name" value="PROTEIN PHOSPHATASE PHPP"/>
    <property type="match status" value="1"/>
</dbReference>
<proteinExistence type="predicted"/>
<protein>
    <submittedName>
        <fullName evidence="2">Serine/threonine phosphatase stp</fullName>
        <ecNumber evidence="2">3.1.3.16</ecNumber>
    </submittedName>
</protein>
<dbReference type="EMBL" id="LTAY01000006">
    <property type="protein sequence ID" value="OPX51277.1"/>
    <property type="molecule type" value="Genomic_DNA"/>
</dbReference>
<feature type="domain" description="PPM-type phosphatase" evidence="1">
    <location>
        <begin position="1"/>
        <end position="234"/>
    </location>
</feature>
<dbReference type="Gene3D" id="3.60.40.10">
    <property type="entry name" value="PPM-type phosphatase domain"/>
    <property type="match status" value="1"/>
</dbReference>
<dbReference type="AlphaFoldDB" id="A0A1V4SZC6"/>
<name>A0A1V4SZC6_9CLOT</name>
<dbReference type="InterPro" id="IPR001932">
    <property type="entry name" value="PPM-type_phosphatase-like_dom"/>
</dbReference>
<gene>
    <name evidence="2" type="primary">stp_1</name>
    <name evidence="2" type="ORF">CLTHE_00650</name>
</gene>
<keyword evidence="2" id="KW-0378">Hydrolase</keyword>
<dbReference type="Pfam" id="PF13672">
    <property type="entry name" value="PP2C_2"/>
    <property type="match status" value="1"/>
</dbReference>
<dbReference type="CDD" id="cd00143">
    <property type="entry name" value="PP2Cc"/>
    <property type="match status" value="1"/>
</dbReference>
<comment type="caution">
    <text evidence="2">The sequence shown here is derived from an EMBL/GenBank/DDBJ whole genome shotgun (WGS) entry which is preliminary data.</text>
</comment>
<dbReference type="Proteomes" id="UP000191448">
    <property type="component" value="Unassembled WGS sequence"/>
</dbReference>
<dbReference type="OrthoDB" id="9801841at2"/>
<dbReference type="GO" id="GO:0004722">
    <property type="term" value="F:protein serine/threonine phosphatase activity"/>
    <property type="evidence" value="ECO:0007669"/>
    <property type="project" value="UniProtKB-EC"/>
</dbReference>
<dbReference type="NCBIfam" id="NF033484">
    <property type="entry name" value="Stp1_PP2C_phos"/>
    <property type="match status" value="1"/>
</dbReference>
<accession>A0A1V4SZC6</accession>
<reference evidence="2 3" key="1">
    <citation type="submission" date="2016-02" db="EMBL/GenBank/DDBJ databases">
        <title>Genome sequence of Clostridium thermobutyricum DSM 4928.</title>
        <authorList>
            <person name="Poehlein A."/>
            <person name="Daniel R."/>
        </authorList>
    </citation>
    <scope>NUCLEOTIDE SEQUENCE [LARGE SCALE GENOMIC DNA]</scope>
    <source>
        <strain evidence="2 3">DSM 4928</strain>
    </source>
</reference>
<dbReference type="SMART" id="SM00331">
    <property type="entry name" value="PP2C_SIG"/>
    <property type="match status" value="1"/>
</dbReference>
<dbReference type="SMART" id="SM00332">
    <property type="entry name" value="PP2Cc"/>
    <property type="match status" value="1"/>
</dbReference>
<evidence type="ECO:0000313" key="2">
    <source>
        <dbReference type="EMBL" id="OPX51277.1"/>
    </source>
</evidence>
<evidence type="ECO:0000259" key="1">
    <source>
        <dbReference type="PROSITE" id="PS51746"/>
    </source>
</evidence>
<dbReference type="InterPro" id="IPR036457">
    <property type="entry name" value="PPM-type-like_dom_sf"/>
</dbReference>
<evidence type="ECO:0000313" key="3">
    <source>
        <dbReference type="Proteomes" id="UP000191448"/>
    </source>
</evidence>
<sequence>MIEYKSDVGCKRSLNEDYCGYYEVENYGIYIVADGMGGHNAGEIASKMAVNRVIEIIRETIDIHLEESLKFAIEKANEEIYNYSREVSELEGMGTTITALLRLGNQIIIANVGDSSCFGVKDNEIIKLTKDHSLVQQLIDIGSISYEQAKNHPNKNIITRALGTGLNVEVDIFKFSKEEYQKYLLCTDGLTNEVSNEEISSILMEEKENPCEKLVSLAKEHGGKDNITVMLFGGDI</sequence>
<organism evidence="2 3">
    <name type="scientific">Clostridium thermobutyricum DSM 4928</name>
    <dbReference type="NCBI Taxonomy" id="1121339"/>
    <lineage>
        <taxon>Bacteria</taxon>
        <taxon>Bacillati</taxon>
        <taxon>Bacillota</taxon>
        <taxon>Clostridia</taxon>
        <taxon>Eubacteriales</taxon>
        <taxon>Clostridiaceae</taxon>
        <taxon>Clostridium</taxon>
    </lineage>
</organism>
<dbReference type="SUPFAM" id="SSF81606">
    <property type="entry name" value="PP2C-like"/>
    <property type="match status" value="1"/>
</dbReference>
<dbReference type="PROSITE" id="PS51746">
    <property type="entry name" value="PPM_2"/>
    <property type="match status" value="1"/>
</dbReference>
<dbReference type="EC" id="3.1.3.16" evidence="2"/>
<dbReference type="InterPro" id="IPR015655">
    <property type="entry name" value="PP2C"/>
</dbReference>